<proteinExistence type="predicted"/>
<protein>
    <submittedName>
        <fullName evidence="1">Uncharacterized protein</fullName>
    </submittedName>
</protein>
<evidence type="ECO:0000313" key="2">
    <source>
        <dbReference type="Proteomes" id="UP000066049"/>
    </source>
</evidence>
<dbReference type="PATRIC" id="fig|199.248.peg.1152"/>
<sequence length="110" mass="13013">MKLLKEMSEYALKDSCLKYSLKGASIEYQTLIFYFVSPNDQTYFNNNLEPIKANLREFWKIHAKEIKQNGIYFTDVIAKLAQKEPKKQMDKDLANLFDQLREAIRARDEL</sequence>
<organism evidence="1 2">
    <name type="scientific">Campylobacter concisus</name>
    <dbReference type="NCBI Taxonomy" id="199"/>
    <lineage>
        <taxon>Bacteria</taxon>
        <taxon>Pseudomonadati</taxon>
        <taxon>Campylobacterota</taxon>
        <taxon>Epsilonproteobacteria</taxon>
        <taxon>Campylobacterales</taxon>
        <taxon>Campylobacteraceae</taxon>
        <taxon>Campylobacter</taxon>
    </lineage>
</organism>
<reference evidence="2" key="1">
    <citation type="submission" date="2015-08" db="EMBL/GenBank/DDBJ databases">
        <title>Comparative genomics of the Campylobacter concisus group.</title>
        <authorList>
            <person name="Miller W.G."/>
            <person name="Yee E."/>
            <person name="Chapman M.H."/>
            <person name="Huynh S."/>
            <person name="Bono J.L."/>
            <person name="On S.L.W."/>
            <person name="St Leger J."/>
            <person name="Foster G."/>
            <person name="Parker C.T."/>
        </authorList>
    </citation>
    <scope>NUCLEOTIDE SEQUENCE [LARGE SCALE GENOMIC DNA]</scope>
    <source>
        <strain evidence="2">ATCC 33237</strain>
    </source>
</reference>
<gene>
    <name evidence="1" type="ORF">CCON33237_1112</name>
</gene>
<dbReference type="EMBL" id="CP012541">
    <property type="protein sequence ID" value="ALF47786.1"/>
    <property type="molecule type" value="Genomic_DNA"/>
</dbReference>
<name>A0A0M4TBQ1_9BACT</name>
<dbReference type="AlphaFoldDB" id="A0A0M4TBQ1"/>
<dbReference type="GeneID" id="28662788"/>
<evidence type="ECO:0000313" key="1">
    <source>
        <dbReference type="EMBL" id="ALF47786.1"/>
    </source>
</evidence>
<dbReference type="Proteomes" id="UP000066049">
    <property type="component" value="Chromosome"/>
</dbReference>
<dbReference type="RefSeq" id="WP_054196765.1">
    <property type="nucleotide sequence ID" value="NZ_CP012541.1"/>
</dbReference>
<accession>A0A0M4TBQ1</accession>
<dbReference type="KEGG" id="ccoc:CCON33237_1112"/>